<keyword evidence="1" id="KW-0479">Metal-binding</keyword>
<reference evidence="9" key="1">
    <citation type="journal article" date="2017" name="Genome Biol.">
        <title>Comparative genomics reveals high biological diversity and specific adaptations in the industrially and medically important fungal genus Aspergillus.</title>
        <authorList>
            <person name="de Vries R.P."/>
            <person name="Riley R."/>
            <person name="Wiebenga A."/>
            <person name="Aguilar-Osorio G."/>
            <person name="Amillis S."/>
            <person name="Uchima C.A."/>
            <person name="Anderluh G."/>
            <person name="Asadollahi M."/>
            <person name="Askin M."/>
            <person name="Barry K."/>
            <person name="Battaglia E."/>
            <person name="Bayram O."/>
            <person name="Benocci T."/>
            <person name="Braus-Stromeyer S.A."/>
            <person name="Caldana C."/>
            <person name="Canovas D."/>
            <person name="Cerqueira G.C."/>
            <person name="Chen F."/>
            <person name="Chen W."/>
            <person name="Choi C."/>
            <person name="Clum A."/>
            <person name="Dos Santos R.A."/>
            <person name="Damasio A.R."/>
            <person name="Diallinas G."/>
            <person name="Emri T."/>
            <person name="Fekete E."/>
            <person name="Flipphi M."/>
            <person name="Freyberg S."/>
            <person name="Gallo A."/>
            <person name="Gournas C."/>
            <person name="Habgood R."/>
            <person name="Hainaut M."/>
            <person name="Harispe M.L."/>
            <person name="Henrissat B."/>
            <person name="Hilden K.S."/>
            <person name="Hope R."/>
            <person name="Hossain A."/>
            <person name="Karabika E."/>
            <person name="Karaffa L."/>
            <person name="Karanyi Z."/>
            <person name="Krasevec N."/>
            <person name="Kuo A."/>
            <person name="Kusch H."/>
            <person name="LaButti K."/>
            <person name="Lagendijk E.L."/>
            <person name="Lapidus A."/>
            <person name="Levasseur A."/>
            <person name="Lindquist E."/>
            <person name="Lipzen A."/>
            <person name="Logrieco A.F."/>
            <person name="MacCabe A."/>
            <person name="Maekelae M.R."/>
            <person name="Malavazi I."/>
            <person name="Melin P."/>
            <person name="Meyer V."/>
            <person name="Mielnichuk N."/>
            <person name="Miskei M."/>
            <person name="Molnar A.P."/>
            <person name="Mule G."/>
            <person name="Ngan C.Y."/>
            <person name="Orejas M."/>
            <person name="Orosz E."/>
            <person name="Ouedraogo J.P."/>
            <person name="Overkamp K.M."/>
            <person name="Park H.-S."/>
            <person name="Perrone G."/>
            <person name="Piumi F."/>
            <person name="Punt P.J."/>
            <person name="Ram A.F."/>
            <person name="Ramon A."/>
            <person name="Rauscher S."/>
            <person name="Record E."/>
            <person name="Riano-Pachon D.M."/>
            <person name="Robert V."/>
            <person name="Roehrig J."/>
            <person name="Ruller R."/>
            <person name="Salamov A."/>
            <person name="Salih N.S."/>
            <person name="Samson R.A."/>
            <person name="Sandor E."/>
            <person name="Sanguinetti M."/>
            <person name="Schuetze T."/>
            <person name="Sepcic K."/>
            <person name="Shelest E."/>
            <person name="Sherlock G."/>
            <person name="Sophianopoulou V."/>
            <person name="Squina F.M."/>
            <person name="Sun H."/>
            <person name="Susca A."/>
            <person name="Todd R.B."/>
            <person name="Tsang A."/>
            <person name="Unkles S.E."/>
            <person name="van de Wiele N."/>
            <person name="van Rossen-Uffink D."/>
            <person name="Oliveira J.V."/>
            <person name="Vesth T.C."/>
            <person name="Visser J."/>
            <person name="Yu J.-H."/>
            <person name="Zhou M."/>
            <person name="Andersen M.R."/>
            <person name="Archer D.B."/>
            <person name="Baker S.E."/>
            <person name="Benoit I."/>
            <person name="Brakhage A.A."/>
            <person name="Braus G.H."/>
            <person name="Fischer R."/>
            <person name="Frisvad J.C."/>
            <person name="Goldman G.H."/>
            <person name="Houbraken J."/>
            <person name="Oakley B."/>
            <person name="Pocsi I."/>
            <person name="Scazzocchio C."/>
            <person name="Seiboth B."/>
            <person name="vanKuyk P.A."/>
            <person name="Wortman J."/>
            <person name="Dyer P.S."/>
            <person name="Grigoriev I.V."/>
        </authorList>
    </citation>
    <scope>NUCLEOTIDE SEQUENCE [LARGE SCALE GENOMIC DNA]</scope>
    <source>
        <strain evidence="9">DTO 134E9</strain>
    </source>
</reference>
<dbReference type="PROSITE" id="PS50048">
    <property type="entry name" value="ZN2_CY6_FUNGAL_2"/>
    <property type="match status" value="1"/>
</dbReference>
<dbReference type="GeneID" id="63747377"/>
<dbReference type="InterPro" id="IPR050987">
    <property type="entry name" value="AtrR-like"/>
</dbReference>
<evidence type="ECO:0000256" key="4">
    <source>
        <dbReference type="ARBA" id="ARBA00023163"/>
    </source>
</evidence>
<dbReference type="GO" id="GO:0008270">
    <property type="term" value="F:zinc ion binding"/>
    <property type="evidence" value="ECO:0007669"/>
    <property type="project" value="InterPro"/>
</dbReference>
<dbReference type="Proteomes" id="UP000184383">
    <property type="component" value="Unassembled WGS sequence"/>
</dbReference>
<dbReference type="Pfam" id="PF00172">
    <property type="entry name" value="Zn_clus"/>
    <property type="match status" value="1"/>
</dbReference>
<dbReference type="CDD" id="cd12148">
    <property type="entry name" value="fungal_TF_MHR"/>
    <property type="match status" value="1"/>
</dbReference>
<dbReference type="EMBL" id="KV878216">
    <property type="protein sequence ID" value="OJJ31481.1"/>
    <property type="molecule type" value="Genomic_DNA"/>
</dbReference>
<evidence type="ECO:0000256" key="6">
    <source>
        <dbReference type="SAM" id="MobiDB-lite"/>
    </source>
</evidence>
<dbReference type="SMART" id="SM00906">
    <property type="entry name" value="Fungal_trans"/>
    <property type="match status" value="1"/>
</dbReference>
<dbReference type="PANTHER" id="PTHR46910:SF5">
    <property type="entry name" value="ZN(II)2CYS6 TRANSCRIPTION FACTOR (EUROFUNG)"/>
    <property type="match status" value="1"/>
</dbReference>
<evidence type="ECO:0000256" key="2">
    <source>
        <dbReference type="ARBA" id="ARBA00023015"/>
    </source>
</evidence>
<dbReference type="InterPro" id="IPR007219">
    <property type="entry name" value="XnlR_reg_dom"/>
</dbReference>
<organism evidence="8 9">
    <name type="scientific">Aspergillus wentii DTO 134E9</name>
    <dbReference type="NCBI Taxonomy" id="1073089"/>
    <lineage>
        <taxon>Eukaryota</taxon>
        <taxon>Fungi</taxon>
        <taxon>Dikarya</taxon>
        <taxon>Ascomycota</taxon>
        <taxon>Pezizomycotina</taxon>
        <taxon>Eurotiomycetes</taxon>
        <taxon>Eurotiomycetidae</taxon>
        <taxon>Eurotiales</taxon>
        <taxon>Aspergillaceae</taxon>
        <taxon>Aspergillus</taxon>
        <taxon>Aspergillus subgen. Cremei</taxon>
    </lineage>
</organism>
<keyword evidence="5" id="KW-0539">Nucleus</keyword>
<evidence type="ECO:0000313" key="9">
    <source>
        <dbReference type="Proteomes" id="UP000184383"/>
    </source>
</evidence>
<name>A0A1L9R973_ASPWE</name>
<evidence type="ECO:0000256" key="5">
    <source>
        <dbReference type="ARBA" id="ARBA00023242"/>
    </source>
</evidence>
<gene>
    <name evidence="8" type="ORF">ASPWEDRAFT_176548</name>
</gene>
<keyword evidence="3" id="KW-0238">DNA-binding</keyword>
<dbReference type="InterPro" id="IPR036864">
    <property type="entry name" value="Zn2-C6_fun-type_DNA-bd_sf"/>
</dbReference>
<feature type="domain" description="Zn(2)-C6 fungal-type" evidence="7">
    <location>
        <begin position="16"/>
        <end position="45"/>
    </location>
</feature>
<dbReference type="OrthoDB" id="39175at2759"/>
<dbReference type="SUPFAM" id="SSF57701">
    <property type="entry name" value="Zn2/Cys6 DNA-binding domain"/>
    <property type="match status" value="1"/>
</dbReference>
<dbReference type="InterPro" id="IPR001138">
    <property type="entry name" value="Zn2Cys6_DnaBD"/>
</dbReference>
<evidence type="ECO:0000259" key="7">
    <source>
        <dbReference type="PROSITE" id="PS50048"/>
    </source>
</evidence>
<accession>A0A1L9R973</accession>
<feature type="compositionally biased region" description="Low complexity" evidence="6">
    <location>
        <begin position="65"/>
        <end position="98"/>
    </location>
</feature>
<dbReference type="GO" id="GO:0000981">
    <property type="term" value="F:DNA-binding transcription factor activity, RNA polymerase II-specific"/>
    <property type="evidence" value="ECO:0007669"/>
    <property type="project" value="InterPro"/>
</dbReference>
<dbReference type="RefSeq" id="XP_040685158.1">
    <property type="nucleotide sequence ID" value="XM_040831529.1"/>
</dbReference>
<dbReference type="GO" id="GO:0003677">
    <property type="term" value="F:DNA binding"/>
    <property type="evidence" value="ECO:0007669"/>
    <property type="project" value="UniProtKB-KW"/>
</dbReference>
<dbReference type="CDD" id="cd00067">
    <property type="entry name" value="GAL4"/>
    <property type="match status" value="1"/>
</dbReference>
<dbReference type="PANTHER" id="PTHR46910">
    <property type="entry name" value="TRANSCRIPTION FACTOR PDR1"/>
    <property type="match status" value="1"/>
</dbReference>
<feature type="compositionally biased region" description="Basic residues" evidence="6">
    <location>
        <begin position="48"/>
        <end position="58"/>
    </location>
</feature>
<keyword evidence="9" id="KW-1185">Reference proteome</keyword>
<dbReference type="PROSITE" id="PS00463">
    <property type="entry name" value="ZN2_CY6_FUNGAL_1"/>
    <property type="match status" value="1"/>
</dbReference>
<feature type="region of interest" description="Disordered" evidence="6">
    <location>
        <begin position="48"/>
        <end position="147"/>
    </location>
</feature>
<evidence type="ECO:0000256" key="3">
    <source>
        <dbReference type="ARBA" id="ARBA00023125"/>
    </source>
</evidence>
<dbReference type="AlphaFoldDB" id="A0A1L9R973"/>
<dbReference type="Pfam" id="PF04082">
    <property type="entry name" value="Fungal_trans"/>
    <property type="match status" value="1"/>
</dbReference>
<dbReference type="GO" id="GO:0006351">
    <property type="term" value="P:DNA-templated transcription"/>
    <property type="evidence" value="ECO:0007669"/>
    <property type="project" value="InterPro"/>
</dbReference>
<feature type="compositionally biased region" description="Polar residues" evidence="6">
    <location>
        <begin position="122"/>
        <end position="144"/>
    </location>
</feature>
<keyword evidence="4" id="KW-0804">Transcription</keyword>
<dbReference type="Gene3D" id="4.10.240.10">
    <property type="entry name" value="Zn(2)-C6 fungal-type DNA-binding domain"/>
    <property type="match status" value="1"/>
</dbReference>
<proteinExistence type="predicted"/>
<protein>
    <recommendedName>
        <fullName evidence="7">Zn(2)-C6 fungal-type domain-containing protein</fullName>
    </recommendedName>
</protein>
<keyword evidence="2" id="KW-0805">Transcription regulation</keyword>
<dbReference type="STRING" id="1073089.A0A1L9R973"/>
<dbReference type="SMART" id="SM00066">
    <property type="entry name" value="GAL4"/>
    <property type="match status" value="1"/>
</dbReference>
<sequence>MAENVQHPPTTRKLPACDMCHARKVKCDRKRQCLNCSDALINCIRSRQRRPRRPRLSHAIKSQNPSPADIDDSSSSIPLQNTGGADTTANTQATDNAQRSNVQRRGPARSYARKRKSVHLPVTSQLEDQMTSGDNIEGHTQSPAENMHQTEEAQNLIRGELESNTHLSLSRRRVLESALSLVNRFANTCQPVGNRSYEENLDDETVSLPDCPHAELLYMMLGSSTDGTDPLQRLWPDHISNKTMERMFLALMNGTATGQVAHQYKVNVYVRAVMYFSRWLRAFPDGELSESLAQSKKKYVTVALASLRKLDFLSVPSLSLLQSLLSGTILVQLLGDASRAWVLNAFASQVLVSLGYHNATTESLEDNDSKYEIHDCIFWCYYYDKTLSMLLVRPPSLPNIRLQPTSLVRVQPKDPLTWKVRILVRLSQVQETALSLVLRDKEMRVPIVAESLRRELESIQAETTQAREQSKDFAAIEWDAVDFTTYAIFTTILRLSSTSLHDHDSREECLFYARKALASMISLQTEMLSSNKSYLHPLPWTILLTPLTPFYVVFCNVVATSNARDLRLLQEITTGLSRFISYSPPISNVHGLFSQFIGLCGQIISAQGDESSNLTSEANAIQPAPHSDHFPISQQFHDHQPMTATDFHRQTSGIIPDCNEGSQVQIPTFEAGTAPKEGSLWDNGLMWELFNAQPSIEWFDPGFRDAIPDF</sequence>
<dbReference type="VEuPathDB" id="FungiDB:ASPWEDRAFT_176548"/>
<evidence type="ECO:0000256" key="1">
    <source>
        <dbReference type="ARBA" id="ARBA00022723"/>
    </source>
</evidence>
<evidence type="ECO:0000313" key="8">
    <source>
        <dbReference type="EMBL" id="OJJ31481.1"/>
    </source>
</evidence>